<dbReference type="EMBL" id="WXYQ01000009">
    <property type="protein sequence ID" value="NBG96567.1"/>
    <property type="molecule type" value="Genomic_DNA"/>
</dbReference>
<proteinExistence type="inferred from homology"/>
<dbReference type="RefSeq" id="WP_160588616.1">
    <property type="nucleotide sequence ID" value="NZ_BMHN01000001.1"/>
</dbReference>
<dbReference type="InterPro" id="IPR005119">
    <property type="entry name" value="LysR_subst-bd"/>
</dbReference>
<evidence type="ECO:0000256" key="4">
    <source>
        <dbReference type="ARBA" id="ARBA00023163"/>
    </source>
</evidence>
<reference evidence="6 7" key="1">
    <citation type="journal article" date="2016" name="Int. J. Syst. Evol. Microbiol.">
        <title>Pyruvatibacter mobilis gen. nov., sp. nov., a marine bacterium from the culture broth of Picochlorum sp. 122.</title>
        <authorList>
            <person name="Wang G."/>
            <person name="Tang M."/>
            <person name="Wu H."/>
            <person name="Dai S."/>
            <person name="Li T."/>
            <person name="Chen C."/>
            <person name="He H."/>
            <person name="Fan J."/>
            <person name="Xiang W."/>
            <person name="Li X."/>
        </authorList>
    </citation>
    <scope>NUCLEOTIDE SEQUENCE [LARGE SCALE GENOMIC DNA]</scope>
    <source>
        <strain evidence="6 7">GYP-11</strain>
    </source>
</reference>
<dbReference type="Pfam" id="PF03466">
    <property type="entry name" value="LysR_substrate"/>
    <property type="match status" value="1"/>
</dbReference>
<dbReference type="InterPro" id="IPR036388">
    <property type="entry name" value="WH-like_DNA-bd_sf"/>
</dbReference>
<comment type="similarity">
    <text evidence="1">Belongs to the LysR transcriptional regulatory family.</text>
</comment>
<dbReference type="InterPro" id="IPR000847">
    <property type="entry name" value="LysR_HTH_N"/>
</dbReference>
<dbReference type="SUPFAM" id="SSF46785">
    <property type="entry name" value="Winged helix' DNA-binding domain"/>
    <property type="match status" value="1"/>
</dbReference>
<accession>A0A845QDQ3</accession>
<keyword evidence="4" id="KW-0804">Transcription</keyword>
<dbReference type="GO" id="GO:0006351">
    <property type="term" value="P:DNA-templated transcription"/>
    <property type="evidence" value="ECO:0007669"/>
    <property type="project" value="TreeGrafter"/>
</dbReference>
<evidence type="ECO:0000256" key="3">
    <source>
        <dbReference type="ARBA" id="ARBA00023125"/>
    </source>
</evidence>
<gene>
    <name evidence="6" type="ORF">GTQ45_12565</name>
</gene>
<dbReference type="Gene3D" id="1.10.10.10">
    <property type="entry name" value="Winged helix-like DNA-binding domain superfamily/Winged helix DNA-binding domain"/>
    <property type="match status" value="1"/>
</dbReference>
<feature type="domain" description="HTH lysR-type" evidence="5">
    <location>
        <begin position="5"/>
        <end position="62"/>
    </location>
</feature>
<dbReference type="SUPFAM" id="SSF53850">
    <property type="entry name" value="Periplasmic binding protein-like II"/>
    <property type="match status" value="1"/>
</dbReference>
<dbReference type="PANTHER" id="PTHR30537">
    <property type="entry name" value="HTH-TYPE TRANSCRIPTIONAL REGULATOR"/>
    <property type="match status" value="1"/>
</dbReference>
<dbReference type="PROSITE" id="PS50931">
    <property type="entry name" value="HTH_LYSR"/>
    <property type="match status" value="1"/>
</dbReference>
<organism evidence="6 7">
    <name type="scientific">Pyruvatibacter mobilis</name>
    <dbReference type="NCBI Taxonomy" id="1712261"/>
    <lineage>
        <taxon>Bacteria</taxon>
        <taxon>Pseudomonadati</taxon>
        <taxon>Pseudomonadota</taxon>
        <taxon>Alphaproteobacteria</taxon>
        <taxon>Hyphomicrobiales</taxon>
        <taxon>Parvibaculaceae</taxon>
        <taxon>Pyruvatibacter</taxon>
    </lineage>
</organism>
<dbReference type="Pfam" id="PF00126">
    <property type="entry name" value="HTH_1"/>
    <property type="match status" value="1"/>
</dbReference>
<keyword evidence="3" id="KW-0238">DNA-binding</keyword>
<dbReference type="GO" id="GO:0003700">
    <property type="term" value="F:DNA-binding transcription factor activity"/>
    <property type="evidence" value="ECO:0007669"/>
    <property type="project" value="InterPro"/>
</dbReference>
<dbReference type="OrthoDB" id="9787460at2"/>
<sequence length="332" mass="34938">MSAGLNWDDLRFFLAVAEAGSLSAASSVLKVNTTTVLRRVASLEDSLGARLFDRSRSGYRLTPRGERLLAQLAPVDQRLSALTRDFVADENEADAVVRVMAGEAVASAMLAPRLPGFRDEHPELHLEIVAEPSLTGPAPSAGAPGGSMKDIDVAIRFARPTQGNVIVRKIGDMAYGLYASRAYTAVRGVPREPGRLEGHQVIGFAVSESPLGPVWWMSRAEQGASVVIRSNAVGVRAEAARQGLGLAALPCIVGDRDPMLVRVGEPEDVGALELWLVTHNDTAHVGRVRDAMDFVVACAKEARSALMGEGAVAGEPAGAGANDDQAAVTAAE</sequence>
<dbReference type="PANTHER" id="PTHR30537:SF3">
    <property type="entry name" value="TRANSCRIPTIONAL REGULATORY PROTEIN"/>
    <property type="match status" value="1"/>
</dbReference>
<protein>
    <submittedName>
        <fullName evidence="6">LysR family transcriptional regulator</fullName>
    </submittedName>
</protein>
<name>A0A845QDQ3_9HYPH</name>
<keyword evidence="7" id="KW-1185">Reference proteome</keyword>
<evidence type="ECO:0000313" key="7">
    <source>
        <dbReference type="Proteomes" id="UP000470384"/>
    </source>
</evidence>
<dbReference type="AlphaFoldDB" id="A0A845QDQ3"/>
<dbReference type="InterPro" id="IPR058163">
    <property type="entry name" value="LysR-type_TF_proteobact-type"/>
</dbReference>
<dbReference type="InterPro" id="IPR036390">
    <property type="entry name" value="WH_DNA-bd_sf"/>
</dbReference>
<evidence type="ECO:0000256" key="1">
    <source>
        <dbReference type="ARBA" id="ARBA00009437"/>
    </source>
</evidence>
<dbReference type="GO" id="GO:0043565">
    <property type="term" value="F:sequence-specific DNA binding"/>
    <property type="evidence" value="ECO:0007669"/>
    <property type="project" value="TreeGrafter"/>
</dbReference>
<comment type="caution">
    <text evidence="6">The sequence shown here is derived from an EMBL/GenBank/DDBJ whole genome shotgun (WGS) entry which is preliminary data.</text>
</comment>
<evidence type="ECO:0000256" key="2">
    <source>
        <dbReference type="ARBA" id="ARBA00023015"/>
    </source>
</evidence>
<dbReference type="GeneID" id="300654069"/>
<evidence type="ECO:0000259" key="5">
    <source>
        <dbReference type="PROSITE" id="PS50931"/>
    </source>
</evidence>
<keyword evidence="2" id="KW-0805">Transcription regulation</keyword>
<evidence type="ECO:0000313" key="6">
    <source>
        <dbReference type="EMBL" id="NBG96567.1"/>
    </source>
</evidence>
<dbReference type="Proteomes" id="UP000470384">
    <property type="component" value="Unassembled WGS sequence"/>
</dbReference>
<dbReference type="Gene3D" id="3.40.190.290">
    <property type="match status" value="1"/>
</dbReference>